<sequence>MKGCPYDNTVAEATFKLIKAEFVKNRQFESLT</sequence>
<name>M8E6U8_9BACL</name>
<reference evidence="1 2" key="1">
    <citation type="submission" date="2013-03" db="EMBL/GenBank/DDBJ databases">
        <title>Assembly of a new bacterial strain Brevibacillus borstelensis AK1.</title>
        <authorList>
            <person name="Rajan I."/>
            <person name="PoliReddy D."/>
            <person name="Sugumar T."/>
            <person name="Rathinam K."/>
            <person name="Alqarawi S."/>
            <person name="Khalil A.B."/>
            <person name="Sivakumar N."/>
        </authorList>
    </citation>
    <scope>NUCLEOTIDE SEQUENCE [LARGE SCALE GENOMIC DNA]</scope>
    <source>
        <strain evidence="1 2">AK1</strain>
    </source>
</reference>
<keyword evidence="2" id="KW-1185">Reference proteome</keyword>
<evidence type="ECO:0000313" key="2">
    <source>
        <dbReference type="Proteomes" id="UP000012081"/>
    </source>
</evidence>
<organism evidence="1 2">
    <name type="scientific">Brevibacillus borstelensis AK1</name>
    <dbReference type="NCBI Taxonomy" id="1300222"/>
    <lineage>
        <taxon>Bacteria</taxon>
        <taxon>Bacillati</taxon>
        <taxon>Bacillota</taxon>
        <taxon>Bacilli</taxon>
        <taxon>Bacillales</taxon>
        <taxon>Paenibacillaceae</taxon>
        <taxon>Brevibacillus</taxon>
    </lineage>
</organism>
<dbReference type="EMBL" id="APBN01000009">
    <property type="protein sequence ID" value="EMT51165.1"/>
    <property type="molecule type" value="Genomic_DNA"/>
</dbReference>
<proteinExistence type="predicted"/>
<dbReference type="AlphaFoldDB" id="M8E6U8"/>
<protein>
    <submittedName>
        <fullName evidence="1">Transposase</fullName>
    </submittedName>
</protein>
<gene>
    <name evidence="1" type="ORF">I532_18132</name>
</gene>
<dbReference type="Proteomes" id="UP000012081">
    <property type="component" value="Unassembled WGS sequence"/>
</dbReference>
<accession>M8E6U8</accession>
<comment type="caution">
    <text evidence="1">The sequence shown here is derived from an EMBL/GenBank/DDBJ whole genome shotgun (WGS) entry which is preliminary data.</text>
</comment>
<evidence type="ECO:0000313" key="1">
    <source>
        <dbReference type="EMBL" id="EMT51165.1"/>
    </source>
</evidence>